<proteinExistence type="inferred from homology"/>
<dbReference type="NCBIfam" id="TIGR01179">
    <property type="entry name" value="galE"/>
    <property type="match status" value="1"/>
</dbReference>
<comment type="catalytic activity">
    <reaction evidence="1">
        <text>UDP-alpha-D-glucose = UDP-alpha-D-galactose</text>
        <dbReference type="Rhea" id="RHEA:22168"/>
        <dbReference type="ChEBI" id="CHEBI:58885"/>
        <dbReference type="ChEBI" id="CHEBI:66914"/>
        <dbReference type="EC" id="5.1.3.2"/>
    </reaction>
</comment>
<comment type="similarity">
    <text evidence="9">In the N-terminal section; belongs to the NAD(P)-dependent epimerase/dehydratase family.</text>
</comment>
<dbReference type="GO" id="GO:0003978">
    <property type="term" value="F:UDP-glucose 4-epimerase activity"/>
    <property type="evidence" value="ECO:0007669"/>
    <property type="project" value="UniProtKB-EC"/>
</dbReference>
<keyword evidence="13" id="KW-1185">Reference proteome</keyword>
<feature type="domain" description="NAD-dependent epimerase/dehydratase" evidence="11">
    <location>
        <begin position="17"/>
        <end position="315"/>
    </location>
</feature>
<dbReference type="AlphaFoldDB" id="A0A1Y2CQ03"/>
<keyword evidence="6" id="KW-0119">Carbohydrate metabolism</keyword>
<dbReference type="OrthoDB" id="9402762at2759"/>
<dbReference type="InterPro" id="IPR001509">
    <property type="entry name" value="Epimerase_deHydtase"/>
</dbReference>
<keyword evidence="6" id="KW-0299">Galactose metabolism</keyword>
<dbReference type="InterPro" id="IPR036291">
    <property type="entry name" value="NAD(P)-bd_dom_sf"/>
</dbReference>
<dbReference type="GO" id="GO:0005829">
    <property type="term" value="C:cytosol"/>
    <property type="evidence" value="ECO:0007669"/>
    <property type="project" value="TreeGrafter"/>
</dbReference>
<dbReference type="InterPro" id="IPR005886">
    <property type="entry name" value="UDP_G4E"/>
</dbReference>
<comment type="cofactor">
    <cofactor evidence="2">
        <name>NAD(+)</name>
        <dbReference type="ChEBI" id="CHEBI:57540"/>
    </cofactor>
</comment>
<keyword evidence="5" id="KW-0520">NAD</keyword>
<name>A0A1Y2CQ03_9FUNG</name>
<organism evidence="12 13">
    <name type="scientific">Rhizoclosmatium globosum</name>
    <dbReference type="NCBI Taxonomy" id="329046"/>
    <lineage>
        <taxon>Eukaryota</taxon>
        <taxon>Fungi</taxon>
        <taxon>Fungi incertae sedis</taxon>
        <taxon>Chytridiomycota</taxon>
        <taxon>Chytridiomycota incertae sedis</taxon>
        <taxon>Chytridiomycetes</taxon>
        <taxon>Chytridiales</taxon>
        <taxon>Chytriomycetaceae</taxon>
        <taxon>Rhizoclosmatium</taxon>
    </lineage>
</organism>
<dbReference type="EMBL" id="MCGO01000010">
    <property type="protein sequence ID" value="ORY49063.1"/>
    <property type="molecule type" value="Genomic_DNA"/>
</dbReference>
<reference evidence="12 13" key="1">
    <citation type="submission" date="2016-07" db="EMBL/GenBank/DDBJ databases">
        <title>Pervasive Adenine N6-methylation of Active Genes in Fungi.</title>
        <authorList>
            <consortium name="DOE Joint Genome Institute"/>
            <person name="Mondo S.J."/>
            <person name="Dannebaum R.O."/>
            <person name="Kuo R.C."/>
            <person name="Labutti K."/>
            <person name="Haridas S."/>
            <person name="Kuo A."/>
            <person name="Salamov A."/>
            <person name="Ahrendt S.R."/>
            <person name="Lipzen A."/>
            <person name="Sullivan W."/>
            <person name="Andreopoulos W.B."/>
            <person name="Clum A."/>
            <person name="Lindquist E."/>
            <person name="Daum C."/>
            <person name="Ramamoorthy G.K."/>
            <person name="Gryganskyi A."/>
            <person name="Culley D."/>
            <person name="Magnuson J.K."/>
            <person name="James T.Y."/>
            <person name="O'Malley M.A."/>
            <person name="Stajich J.E."/>
            <person name="Spatafora J.W."/>
            <person name="Visel A."/>
            <person name="Grigoriev I.V."/>
        </authorList>
    </citation>
    <scope>NUCLEOTIDE SEQUENCE [LARGE SCALE GENOMIC DNA]</scope>
    <source>
        <strain evidence="12 13">JEL800</strain>
    </source>
</reference>
<dbReference type="PANTHER" id="PTHR43725">
    <property type="entry name" value="UDP-GLUCOSE 4-EPIMERASE"/>
    <property type="match status" value="1"/>
</dbReference>
<dbReference type="PANTHER" id="PTHR43725:SF47">
    <property type="entry name" value="UDP-GLUCOSE 4-EPIMERASE"/>
    <property type="match status" value="1"/>
</dbReference>
<evidence type="ECO:0000256" key="4">
    <source>
        <dbReference type="ARBA" id="ARBA00005028"/>
    </source>
</evidence>
<sequence>MDSLNDPPLKPCEKPCILVTGGAGYIGSNTVLELLLRGQQGELDDSTEGKAKLAWEVVVVDNLRSSKIDALIQAQQIARKKIHAFHKIDLLDKDALDKVFRLHPNIWGIIHFASAKSVAESLVNPLLYYNLNIGITLNLLNCVVESKKNIAFVFSSSACVYGSSLDEQQYDLNGADGAQGVTETCSTKPKSPYGRTKLYIEEIIRDVCYTQTKQHGVVLRSAILRYFNPVGAHSSGHLGEYNGTQEPANLVPIVTRLARRVKRAQATICHKSPFVKPFKIFGGDWPTPDGSPIRDFLHITDLAKSHVCALEFLTEVNQAITSTLEPWNCWTYNIGCGRGYSVKQVVEMVEKISGVQIPVEIHERRDGDVGIAISDSSKAEAELNWTTQKSLEDMCRDAWKFEMKYLEPLDEELWRLELIQLPVNDTTVSDDNNSLFAVAAEQ</sequence>
<dbReference type="STRING" id="329046.A0A1Y2CQ03"/>
<evidence type="ECO:0000256" key="6">
    <source>
        <dbReference type="ARBA" id="ARBA00023144"/>
    </source>
</evidence>
<comment type="function">
    <text evidence="8">Mutarotase converts alpha-aldose to the beta-anomer. It is active on D-glucose, L-arabinose, D-xylose, D-galactose, maltose and lactose.</text>
</comment>
<dbReference type="Pfam" id="PF01370">
    <property type="entry name" value="Epimerase"/>
    <property type="match status" value="1"/>
</dbReference>
<evidence type="ECO:0000256" key="5">
    <source>
        <dbReference type="ARBA" id="ARBA00023027"/>
    </source>
</evidence>
<dbReference type="Proteomes" id="UP000193642">
    <property type="component" value="Unassembled WGS sequence"/>
</dbReference>
<comment type="caution">
    <text evidence="12">The sequence shown here is derived from an EMBL/GenBank/DDBJ whole genome shotgun (WGS) entry which is preliminary data.</text>
</comment>
<gene>
    <name evidence="12" type="ORF">BCR33DRAFT_714125</name>
</gene>
<dbReference type="SUPFAM" id="SSF51735">
    <property type="entry name" value="NAD(P)-binding Rossmann-fold domains"/>
    <property type="match status" value="1"/>
</dbReference>
<keyword evidence="7" id="KW-0413">Isomerase</keyword>
<evidence type="ECO:0000313" key="12">
    <source>
        <dbReference type="EMBL" id="ORY49063.1"/>
    </source>
</evidence>
<evidence type="ECO:0000256" key="9">
    <source>
        <dbReference type="ARBA" id="ARBA00037955"/>
    </source>
</evidence>
<evidence type="ECO:0000259" key="11">
    <source>
        <dbReference type="Pfam" id="PF01370"/>
    </source>
</evidence>
<evidence type="ECO:0000256" key="7">
    <source>
        <dbReference type="ARBA" id="ARBA00023235"/>
    </source>
</evidence>
<evidence type="ECO:0000256" key="3">
    <source>
        <dbReference type="ARBA" id="ARBA00004947"/>
    </source>
</evidence>
<evidence type="ECO:0000256" key="1">
    <source>
        <dbReference type="ARBA" id="ARBA00000083"/>
    </source>
</evidence>
<dbReference type="Gene3D" id="3.90.25.10">
    <property type="entry name" value="UDP-galactose 4-epimerase, domain 1"/>
    <property type="match status" value="1"/>
</dbReference>
<evidence type="ECO:0000256" key="10">
    <source>
        <dbReference type="ARBA" id="ARBA00038238"/>
    </source>
</evidence>
<evidence type="ECO:0000256" key="2">
    <source>
        <dbReference type="ARBA" id="ARBA00001911"/>
    </source>
</evidence>
<comment type="pathway">
    <text evidence="3">Carbohydrate metabolism; galactose metabolism.</text>
</comment>
<comment type="pathway">
    <text evidence="4">Carbohydrate metabolism; hexose metabolism.</text>
</comment>
<evidence type="ECO:0000256" key="8">
    <source>
        <dbReference type="ARBA" id="ARBA00037676"/>
    </source>
</evidence>
<evidence type="ECO:0000313" key="13">
    <source>
        <dbReference type="Proteomes" id="UP000193642"/>
    </source>
</evidence>
<accession>A0A1Y2CQ03</accession>
<dbReference type="Gene3D" id="3.40.50.720">
    <property type="entry name" value="NAD(P)-binding Rossmann-like Domain"/>
    <property type="match status" value="1"/>
</dbReference>
<dbReference type="GO" id="GO:0006012">
    <property type="term" value="P:galactose metabolic process"/>
    <property type="evidence" value="ECO:0007669"/>
    <property type="project" value="UniProtKB-KW"/>
</dbReference>
<protein>
    <submittedName>
        <fullName evidence="12">UDP-glucose 4-epimerase</fullName>
    </submittedName>
</protein>
<comment type="similarity">
    <text evidence="10">In the C-terminal section; belongs to the aldose epimerase family.</text>
</comment>